<protein>
    <submittedName>
        <fullName evidence="3">Uncharacterized protein</fullName>
    </submittedName>
</protein>
<dbReference type="InterPro" id="IPR049688">
    <property type="entry name" value="CedA_arc"/>
</dbReference>
<dbReference type="AlphaFoldDB" id="A0A650CXX6"/>
<sequence length="262" mass="28061">MFNIGEMLFLASSLGALTYFIGTLIMGLPIPIYGIKKWGPKLILDGLYVTALVNAYGSILTLSSMIQSYLGATWCNFFKWVCCLIIQEIALNTFLRTIYGIIAVASGPTAGVLLSEVGVLFSLFGSLITTSETLLIIARIVYEYSQVFVALGILLISIPFRVGRGVGGSLIGFSIVFYAALPYLPNFLTSLGVNVLQDLNSIPNNNACCIIVSLMTKVVPLLIEGTIVLPIAYIIILSGISIGVGAAISGYSSRLPIPIEIF</sequence>
<feature type="transmembrane region" description="Helical" evidence="1">
    <location>
        <begin position="136"/>
        <end position="158"/>
    </location>
</feature>
<feature type="transmembrane region" description="Helical" evidence="1">
    <location>
        <begin position="165"/>
        <end position="184"/>
    </location>
</feature>
<evidence type="ECO:0000313" key="3">
    <source>
        <dbReference type="EMBL" id="QGR22656.1"/>
    </source>
</evidence>
<reference evidence="2 5" key="1">
    <citation type="submission" date="2019-10" db="EMBL/GenBank/DDBJ databases">
        <title>Comparative genomics of sulfur disproportionating microorganisms.</title>
        <authorList>
            <person name="Ward L.M."/>
            <person name="Bertran E."/>
            <person name="Johnston D."/>
        </authorList>
    </citation>
    <scope>NUCLEOTIDE SEQUENCE [LARGE SCALE GENOMIC DNA]</scope>
    <source>
        <strain evidence="2 5">DSM 3772</strain>
    </source>
</reference>
<reference evidence="3 4" key="2">
    <citation type="submission" date="2019-10" db="EMBL/GenBank/DDBJ databases">
        <title>Genome Sequences from Six Type Strain Members of the Archaeal Family Sulfolobaceae: Acidianus ambivalens, Acidianus infernus, Metallosphaera prunae, Stygiolobus azoricus, Sulfolobus metallicus, and Sulfurisphaera ohwakuensis.</title>
        <authorList>
            <person name="Counts J.A."/>
            <person name="Kelly R.M."/>
        </authorList>
    </citation>
    <scope>NUCLEOTIDE SEQUENCE [LARGE SCALE GENOMIC DNA]</scope>
    <source>
        <strain evidence="3 4">LEI 10</strain>
    </source>
</reference>
<keyword evidence="1" id="KW-0472">Membrane</keyword>
<feature type="transmembrane region" description="Helical" evidence="1">
    <location>
        <begin position="227"/>
        <end position="248"/>
    </location>
</feature>
<feature type="transmembrane region" description="Helical" evidence="1">
    <location>
        <begin position="66"/>
        <end position="86"/>
    </location>
</feature>
<proteinExistence type="predicted"/>
<keyword evidence="4" id="KW-1185">Reference proteome</keyword>
<keyword evidence="1" id="KW-1133">Transmembrane helix</keyword>
<dbReference type="GeneID" id="42780515"/>
<dbReference type="Proteomes" id="UP000474054">
    <property type="component" value="Unassembled WGS sequence"/>
</dbReference>
<evidence type="ECO:0000313" key="4">
    <source>
        <dbReference type="Proteomes" id="UP000426328"/>
    </source>
</evidence>
<feature type="transmembrane region" description="Helical" evidence="1">
    <location>
        <begin position="16"/>
        <end position="35"/>
    </location>
</feature>
<dbReference type="NCBIfam" id="NF041796">
    <property type="entry name" value="Ced_CedA"/>
    <property type="match status" value="1"/>
</dbReference>
<dbReference type="Proteomes" id="UP000426328">
    <property type="component" value="Chromosome"/>
</dbReference>
<gene>
    <name evidence="3" type="ORF">D1866_12240</name>
    <name evidence="2" type="ORF">GFB69_03680</name>
</gene>
<keyword evidence="1" id="KW-0812">Transmembrane</keyword>
<feature type="transmembrane region" description="Helical" evidence="1">
    <location>
        <begin position="98"/>
        <end position="124"/>
    </location>
</feature>
<evidence type="ECO:0000313" key="2">
    <source>
        <dbReference type="EMBL" id="MQL54868.1"/>
    </source>
</evidence>
<dbReference type="RefSeq" id="WP_152940214.1">
    <property type="nucleotide sequence ID" value="NZ_CP045482.1"/>
</dbReference>
<organism evidence="3 4">
    <name type="scientific">Acidianus ambivalens</name>
    <name type="common">Desulfurolobus ambivalens</name>
    <dbReference type="NCBI Taxonomy" id="2283"/>
    <lineage>
        <taxon>Archaea</taxon>
        <taxon>Thermoproteota</taxon>
        <taxon>Thermoprotei</taxon>
        <taxon>Sulfolobales</taxon>
        <taxon>Sulfolobaceae</taxon>
        <taxon>Acidianus</taxon>
    </lineage>
</organism>
<evidence type="ECO:0000313" key="5">
    <source>
        <dbReference type="Proteomes" id="UP000474054"/>
    </source>
</evidence>
<dbReference type="EMBL" id="CP045482">
    <property type="protein sequence ID" value="QGR22656.1"/>
    <property type="molecule type" value="Genomic_DNA"/>
</dbReference>
<evidence type="ECO:0000256" key="1">
    <source>
        <dbReference type="SAM" id="Phobius"/>
    </source>
</evidence>
<dbReference type="KEGG" id="aamb:D1866_12240"/>
<dbReference type="EMBL" id="WHYS01000001">
    <property type="protein sequence ID" value="MQL54868.1"/>
    <property type="molecule type" value="Genomic_DNA"/>
</dbReference>
<accession>A0A650CXX6</accession>
<name>A0A650CXX6_ACIAM</name>